<feature type="region of interest" description="Disordered" evidence="1">
    <location>
        <begin position="164"/>
        <end position="192"/>
    </location>
</feature>
<gene>
    <name evidence="2" type="ORF">BEWA_027310</name>
</gene>
<evidence type="ECO:0000313" key="3">
    <source>
        <dbReference type="Proteomes" id="UP000031512"/>
    </source>
</evidence>
<dbReference type="RefSeq" id="XP_004829548.1">
    <property type="nucleotide sequence ID" value="XM_004829491.1"/>
</dbReference>
<dbReference type="VEuPathDB" id="PiroplasmaDB:BEWA_027310"/>
<evidence type="ECO:0000256" key="1">
    <source>
        <dbReference type="SAM" id="MobiDB-lite"/>
    </source>
</evidence>
<dbReference type="KEGG" id="beq:BEWA_027310"/>
<protein>
    <submittedName>
        <fullName evidence="2">Uncharacterized protein</fullName>
    </submittedName>
</protein>
<proteinExistence type="predicted"/>
<name>L0AWD5_THEEQ</name>
<dbReference type="Proteomes" id="UP000031512">
    <property type="component" value="Chromosome 1"/>
</dbReference>
<dbReference type="GeneID" id="15806155"/>
<dbReference type="AlphaFoldDB" id="L0AWD5"/>
<organism evidence="2 3">
    <name type="scientific">Theileria equi strain WA</name>
    <dbReference type="NCBI Taxonomy" id="1537102"/>
    <lineage>
        <taxon>Eukaryota</taxon>
        <taxon>Sar</taxon>
        <taxon>Alveolata</taxon>
        <taxon>Apicomplexa</taxon>
        <taxon>Aconoidasida</taxon>
        <taxon>Piroplasmida</taxon>
        <taxon>Theileriidae</taxon>
        <taxon>Theileria</taxon>
    </lineage>
</organism>
<reference evidence="2 3" key="1">
    <citation type="journal article" date="2012" name="BMC Genomics">
        <title>Comparative genomic analysis and phylogenetic position of Theileria equi.</title>
        <authorList>
            <person name="Kappmeyer L.S."/>
            <person name="Thiagarajan M."/>
            <person name="Herndon D.R."/>
            <person name="Ramsay J.D."/>
            <person name="Caler E."/>
            <person name="Djikeng A."/>
            <person name="Gillespie J.J."/>
            <person name="Lau A.O."/>
            <person name="Roalson E.H."/>
            <person name="Silva J.C."/>
            <person name="Silva M.G."/>
            <person name="Suarez C.E."/>
            <person name="Ueti M.W."/>
            <person name="Nene V.M."/>
            <person name="Mealey R.H."/>
            <person name="Knowles D.P."/>
            <person name="Brayton K.A."/>
        </authorList>
    </citation>
    <scope>NUCLEOTIDE SEQUENCE [LARGE SCALE GENOMIC DNA]</scope>
    <source>
        <strain evidence="2 3">WA</strain>
    </source>
</reference>
<sequence length="461" mass="51150">MELLTGESTQTDTPTSTGDYKVRLDVNNTGNYICESTSGDVIITVVNDQTLVPPTLESQYTCYTHTPSSKNLTLDNPVNGISALTLSHANGSPPKNVDHAHVYRDSKGRPILLVVVTTDGEKWYYGKSGCQGSPQTWIGGMLRSDRYISSVDLRNLLEKASQGKFDKGKLNPDGSPGYSFSKNGTHDTSVEGDSKKHTVCLNLGNKYEYRSANGTKTLITVVFKNGNSCPGIPSGFCRYTHKMNSGQKFCLESIKHGQNDTEKTLDFRPCVDSLVDEVSVYYENQNCRDTTHMKDPLLLCIKKSTPKPGGKNEESYSYYCKGEDNCWYRYRYDGGPRNKCIEIPPTGGTNEGLGKLLNVLQSDPSKALTKENFNNLEGDSTLQNFQSDHKNYDYRKILWDPSTWHLSQTFMPLFMHGLAVGAMGSIYPHLIPKTLVSAKHGSTFNISMFLAAIAQILNLIF</sequence>
<dbReference type="EMBL" id="CP001669">
    <property type="protein sequence ID" value="AFZ79882.1"/>
    <property type="molecule type" value="Genomic_DNA"/>
</dbReference>
<keyword evidence="3" id="KW-1185">Reference proteome</keyword>
<accession>L0AWD5</accession>
<evidence type="ECO:0000313" key="2">
    <source>
        <dbReference type="EMBL" id="AFZ79882.1"/>
    </source>
</evidence>